<keyword evidence="1" id="KW-1133">Transmembrane helix</keyword>
<dbReference type="AlphaFoldDB" id="A0A3S4BGS6"/>
<keyword evidence="1" id="KW-0472">Membrane</keyword>
<name>A0A3S4BGS6_9MICO</name>
<organism evidence="3 4">
    <name type="scientific">Labedella phragmitis</name>
    <dbReference type="NCBI Taxonomy" id="2498849"/>
    <lineage>
        <taxon>Bacteria</taxon>
        <taxon>Bacillati</taxon>
        <taxon>Actinomycetota</taxon>
        <taxon>Actinomycetes</taxon>
        <taxon>Micrococcales</taxon>
        <taxon>Microbacteriaceae</taxon>
        <taxon>Labedella</taxon>
    </lineage>
</organism>
<accession>A0A3S4BGS6</accession>
<proteinExistence type="predicted"/>
<keyword evidence="1" id="KW-0812">Transmembrane</keyword>
<gene>
    <name evidence="3" type="ORF">ELQ90_13355</name>
</gene>
<feature type="transmembrane region" description="Helical" evidence="1">
    <location>
        <begin position="12"/>
        <end position="38"/>
    </location>
</feature>
<dbReference type="RefSeq" id="WP_128495768.1">
    <property type="nucleotide sequence ID" value="NZ_RZNB01000005.1"/>
</dbReference>
<dbReference type="InterPro" id="IPR028087">
    <property type="entry name" value="Tad_N"/>
</dbReference>
<protein>
    <recommendedName>
        <fullName evidence="2">Putative Flp pilus-assembly TadG-like N-terminal domain-containing protein</fullName>
    </recommendedName>
</protein>
<evidence type="ECO:0000313" key="4">
    <source>
        <dbReference type="Proteomes" id="UP000288547"/>
    </source>
</evidence>
<feature type="domain" description="Putative Flp pilus-assembly TadG-like N-terminal" evidence="2">
    <location>
        <begin position="10"/>
        <end position="55"/>
    </location>
</feature>
<evidence type="ECO:0000256" key="1">
    <source>
        <dbReference type="SAM" id="Phobius"/>
    </source>
</evidence>
<dbReference type="EMBL" id="RZNB01000005">
    <property type="protein sequence ID" value="RWZ49721.1"/>
    <property type="molecule type" value="Genomic_DNA"/>
</dbReference>
<dbReference type="OrthoDB" id="4808490at2"/>
<dbReference type="Proteomes" id="UP000288547">
    <property type="component" value="Unassembled WGS sequence"/>
</dbReference>
<evidence type="ECO:0000259" key="2">
    <source>
        <dbReference type="Pfam" id="PF13400"/>
    </source>
</evidence>
<sequence length="147" mass="15529">MRHILGGERGSTLVLTLGFATFALVVTLVVAAATSLYIERKRLLALADSAALVGAEAFDLGDVRVAEDGTGVTVELESQSVARAVTVHVDRVGRTRLEDIRVEAATSPDGQSAEVSLSSSWRPPVLTLFLPDGVRLEATSSARSVLR</sequence>
<evidence type="ECO:0000313" key="3">
    <source>
        <dbReference type="EMBL" id="RWZ49721.1"/>
    </source>
</evidence>
<reference evidence="3 4" key="1">
    <citation type="submission" date="2018-12" db="EMBL/GenBank/DDBJ databases">
        <authorList>
            <person name="Li F."/>
        </authorList>
    </citation>
    <scope>NUCLEOTIDE SEQUENCE [LARGE SCALE GENOMIC DNA]</scope>
    <source>
        <strain evidence="3 4">11W25H-1</strain>
    </source>
</reference>
<comment type="caution">
    <text evidence="3">The sequence shown here is derived from an EMBL/GenBank/DDBJ whole genome shotgun (WGS) entry which is preliminary data.</text>
</comment>
<keyword evidence="4" id="KW-1185">Reference proteome</keyword>
<dbReference type="Pfam" id="PF13400">
    <property type="entry name" value="Tad"/>
    <property type="match status" value="1"/>
</dbReference>